<proteinExistence type="predicted"/>
<evidence type="ECO:0000313" key="1">
    <source>
        <dbReference type="EMBL" id="QKE63533.1"/>
    </source>
</evidence>
<protein>
    <submittedName>
        <fullName evidence="1">Uncharacterized protein</fullName>
    </submittedName>
</protein>
<dbReference type="EMBL" id="CP053697">
    <property type="protein sequence ID" value="QKE63533.1"/>
    <property type="molecule type" value="Genomic_DNA"/>
</dbReference>
<dbReference type="Proteomes" id="UP000501379">
    <property type="component" value="Chromosome"/>
</dbReference>
<evidence type="ECO:0000313" key="2">
    <source>
        <dbReference type="Proteomes" id="UP000501379"/>
    </source>
</evidence>
<name>A0A6M8FBG9_9GAMM</name>
<sequence>MCFAVYLASDVPPPLVRWIETEPRFNAVSITANKKLIKKQFLHPYIVYAGSHEGCGCGFVKDGETGDDLALVQTNYDALVLYLSEQMATGAKIEIFSCWEGEQGAAPETKEKITLDKLGTKEFEFQIKAYYEVA</sequence>
<dbReference type="AlphaFoldDB" id="A0A6M8FBG9"/>
<dbReference type="KEGG" id="pcam:HNE05_09235"/>
<dbReference type="RefSeq" id="WP_173207196.1">
    <property type="nucleotide sequence ID" value="NZ_CP053697.2"/>
</dbReference>
<reference evidence="1" key="1">
    <citation type="submission" date="2020-07" db="EMBL/GenBank/DDBJ databases">
        <title>Nitrate ammonifying Pseudomonas campi sp. nov. isolated from German agricultural grassland.</title>
        <authorList>
            <person name="Timsy T."/>
            <person name="Ulrich A."/>
            <person name="Spanner T."/>
            <person name="Foesel B."/>
            <person name="Kolb S."/>
            <person name="Horn M.A."/>
            <person name="Behrendt U."/>
        </authorList>
    </citation>
    <scope>NUCLEOTIDE SEQUENCE</scope>
    <source>
        <strain evidence="1">S1-A32-2</strain>
    </source>
</reference>
<accession>A0A6M8FBG9</accession>
<gene>
    <name evidence="1" type="ORF">HNE05_09235</name>
</gene>
<keyword evidence="2" id="KW-1185">Reference proteome</keyword>
<organism evidence="1 2">
    <name type="scientific">Aquipseudomonas campi</name>
    <dbReference type="NCBI Taxonomy" id="2731681"/>
    <lineage>
        <taxon>Bacteria</taxon>
        <taxon>Pseudomonadati</taxon>
        <taxon>Pseudomonadota</taxon>
        <taxon>Gammaproteobacteria</taxon>
        <taxon>Pseudomonadales</taxon>
        <taxon>Pseudomonadaceae</taxon>
        <taxon>Aquipseudomonas</taxon>
    </lineage>
</organism>